<evidence type="ECO:0000256" key="1">
    <source>
        <dbReference type="SAM" id="Phobius"/>
    </source>
</evidence>
<keyword evidence="1" id="KW-1133">Transmembrane helix</keyword>
<name>A0A6J6G0P7_9ZZZZ</name>
<organism evidence="2">
    <name type="scientific">freshwater metagenome</name>
    <dbReference type="NCBI Taxonomy" id="449393"/>
    <lineage>
        <taxon>unclassified sequences</taxon>
        <taxon>metagenomes</taxon>
        <taxon>ecological metagenomes</taxon>
    </lineage>
</organism>
<accession>A0A6J6G0P7</accession>
<keyword evidence="1" id="KW-0472">Membrane</keyword>
<dbReference type="InterPro" id="IPR032710">
    <property type="entry name" value="NTF2-like_dom_sf"/>
</dbReference>
<proteinExistence type="predicted"/>
<dbReference type="EMBL" id="CAEZUG010000034">
    <property type="protein sequence ID" value="CAB4592834.1"/>
    <property type="molecule type" value="Genomic_DNA"/>
</dbReference>
<gene>
    <name evidence="2" type="ORF">UFOPK1795_00694</name>
</gene>
<sequence>MAKVRNSANFYLGIVSASILIIAVIVAVTSSNSTKTLSIGSPEKAVQEYLVSLNDGRNDLAFKLLARDSSCSIQDIDRAYHSPDAETSLLESRTTGNTAVVRVSIQYDPYSMMDSSSGEEQTYRLIKEDGQWRISGIPWPLWDCGGIKK</sequence>
<keyword evidence="1" id="KW-0812">Transmembrane</keyword>
<dbReference type="AlphaFoldDB" id="A0A6J6G0P7"/>
<dbReference type="SUPFAM" id="SSF54427">
    <property type="entry name" value="NTF2-like"/>
    <property type="match status" value="1"/>
</dbReference>
<reference evidence="2" key="1">
    <citation type="submission" date="2020-05" db="EMBL/GenBank/DDBJ databases">
        <authorList>
            <person name="Chiriac C."/>
            <person name="Salcher M."/>
            <person name="Ghai R."/>
            <person name="Kavagutti S V."/>
        </authorList>
    </citation>
    <scope>NUCLEOTIDE SEQUENCE</scope>
</reference>
<protein>
    <submittedName>
        <fullName evidence="2">Unannotated protein</fullName>
    </submittedName>
</protein>
<feature type="transmembrane region" description="Helical" evidence="1">
    <location>
        <begin position="9"/>
        <end position="28"/>
    </location>
</feature>
<evidence type="ECO:0000313" key="2">
    <source>
        <dbReference type="EMBL" id="CAB4592834.1"/>
    </source>
</evidence>